<feature type="region of interest" description="Disordered" evidence="1">
    <location>
        <begin position="171"/>
        <end position="248"/>
    </location>
</feature>
<feature type="compositionally biased region" description="Pro residues" evidence="1">
    <location>
        <begin position="276"/>
        <end position="294"/>
    </location>
</feature>
<reference evidence="2" key="1">
    <citation type="submission" date="2023-03" db="EMBL/GenBank/DDBJ databases">
        <title>Massive genome expansion in bonnet fungi (Mycena s.s.) driven by repeated elements and novel gene families across ecological guilds.</title>
        <authorList>
            <consortium name="Lawrence Berkeley National Laboratory"/>
            <person name="Harder C.B."/>
            <person name="Miyauchi S."/>
            <person name="Viragh M."/>
            <person name="Kuo A."/>
            <person name="Thoen E."/>
            <person name="Andreopoulos B."/>
            <person name="Lu D."/>
            <person name="Skrede I."/>
            <person name="Drula E."/>
            <person name="Henrissat B."/>
            <person name="Morin E."/>
            <person name="Kohler A."/>
            <person name="Barry K."/>
            <person name="LaButti K."/>
            <person name="Morin E."/>
            <person name="Salamov A."/>
            <person name="Lipzen A."/>
            <person name="Mereny Z."/>
            <person name="Hegedus B."/>
            <person name="Baldrian P."/>
            <person name="Stursova M."/>
            <person name="Weitz H."/>
            <person name="Taylor A."/>
            <person name="Grigoriev I.V."/>
            <person name="Nagy L.G."/>
            <person name="Martin F."/>
            <person name="Kauserud H."/>
        </authorList>
    </citation>
    <scope>NUCLEOTIDE SEQUENCE</scope>
    <source>
        <strain evidence="2">CBHHK200</strain>
    </source>
</reference>
<proteinExistence type="predicted"/>
<dbReference type="EMBL" id="JARJCM010000314">
    <property type="protein sequence ID" value="KAJ7018941.1"/>
    <property type="molecule type" value="Genomic_DNA"/>
</dbReference>
<feature type="compositionally biased region" description="Gly residues" evidence="1">
    <location>
        <begin position="30"/>
        <end position="40"/>
    </location>
</feature>
<protein>
    <submittedName>
        <fullName evidence="2">Uncharacterized protein</fullName>
    </submittedName>
</protein>
<evidence type="ECO:0000256" key="1">
    <source>
        <dbReference type="SAM" id="MobiDB-lite"/>
    </source>
</evidence>
<feature type="region of interest" description="Disordered" evidence="1">
    <location>
        <begin position="23"/>
        <end position="44"/>
    </location>
</feature>
<feature type="compositionally biased region" description="Basic and acidic residues" evidence="1">
    <location>
        <begin position="171"/>
        <end position="181"/>
    </location>
</feature>
<sequence length="645" mass="68667">MVTLARTGPPILSLNLSLNPMPTFAAPGGSPHGSGSGSGSGQLTPAGAVVQAYKRSLDASPRASPLPSPSSATFLRRQAASDSGHGGFVESPKLGTPSPPATPYYTVFGSTSGRVVAVGGPEDAWDGTGSHISASAFPMFDGARAAVAKPPPAGSVGRTLTRKVSERWVRKREDSEDEARGRTSMQSDRHTKKIVRSGSRAGADEPLSPAGEPDPTWSKSPLGLHHSEVGTFTNEPRSRRSEPALGGGSKIWKLMKRISTGGLKEKYDRGDRGPRNLPPIPPLPPLPNVPPVPQIPKDTLGARTAMSSDGHSSEEPNGMARFMQSRSSLSTSRTSSFSSSIPRPGGRALPMPPPIPASNQPRASITTRSSSPVSSDVASSKFFPKTTSSARSSTSSFGEDAAAPPLPAPNLIMGKHIVPPKDLFKLDLSELGSNSFEEKKSIVKPMAFFGTQNLRTPEDWHIVNTPAEELPPSLPHPPRRLPVPNASKERPVSNNRFSHVSIPEFSTAAPINAFTARKSPGEGARVENVPDSLGQAPSRRMSSALDDRQKTSNNSIAASNALTARQKRMQQRSTSLPRAEPKFRDMSEKAAQALTEKEKADRWDDLLQRSDRAGGTIHLGTSEQLPSDDVSLRFSTTSTQLLNDF</sequence>
<feature type="region of interest" description="Disordered" evidence="1">
    <location>
        <begin position="517"/>
        <end position="585"/>
    </location>
</feature>
<dbReference type="AlphaFoldDB" id="A0AAD6S260"/>
<evidence type="ECO:0000313" key="2">
    <source>
        <dbReference type="EMBL" id="KAJ7018941.1"/>
    </source>
</evidence>
<name>A0AAD6S260_9AGAR</name>
<dbReference type="Proteomes" id="UP001218188">
    <property type="component" value="Unassembled WGS sequence"/>
</dbReference>
<feature type="region of interest" description="Disordered" evidence="1">
    <location>
        <begin position="262"/>
        <end position="402"/>
    </location>
</feature>
<organism evidence="2 3">
    <name type="scientific">Mycena alexandri</name>
    <dbReference type="NCBI Taxonomy" id="1745969"/>
    <lineage>
        <taxon>Eukaryota</taxon>
        <taxon>Fungi</taxon>
        <taxon>Dikarya</taxon>
        <taxon>Basidiomycota</taxon>
        <taxon>Agaricomycotina</taxon>
        <taxon>Agaricomycetes</taxon>
        <taxon>Agaricomycetidae</taxon>
        <taxon>Agaricales</taxon>
        <taxon>Marasmiineae</taxon>
        <taxon>Mycenaceae</taxon>
        <taxon>Mycena</taxon>
    </lineage>
</organism>
<feature type="compositionally biased region" description="Low complexity" evidence="1">
    <location>
        <begin position="363"/>
        <end position="396"/>
    </location>
</feature>
<gene>
    <name evidence="2" type="ORF">C8F04DRAFT_1149384</name>
</gene>
<feature type="compositionally biased region" description="Polar residues" evidence="1">
    <location>
        <begin position="551"/>
        <end position="563"/>
    </location>
</feature>
<evidence type="ECO:0000313" key="3">
    <source>
        <dbReference type="Proteomes" id="UP001218188"/>
    </source>
</evidence>
<feature type="region of interest" description="Disordered" evidence="1">
    <location>
        <begin position="76"/>
        <end position="97"/>
    </location>
</feature>
<feature type="compositionally biased region" description="Basic and acidic residues" evidence="1">
    <location>
        <begin position="263"/>
        <end position="274"/>
    </location>
</feature>
<comment type="caution">
    <text evidence="2">The sequence shown here is derived from an EMBL/GenBank/DDBJ whole genome shotgun (WGS) entry which is preliminary data.</text>
</comment>
<accession>A0AAD6S260</accession>
<keyword evidence="3" id="KW-1185">Reference proteome</keyword>
<feature type="compositionally biased region" description="Low complexity" evidence="1">
    <location>
        <begin position="325"/>
        <end position="340"/>
    </location>
</feature>